<evidence type="ECO:0000313" key="2">
    <source>
        <dbReference type="EMBL" id="CAF5217981.1"/>
    </source>
</evidence>
<evidence type="ECO:0000313" key="1">
    <source>
        <dbReference type="EMBL" id="CAF5149093.1"/>
    </source>
</evidence>
<dbReference type="EMBL" id="CAJOBJ010360922">
    <property type="protein sequence ID" value="CAF5217981.1"/>
    <property type="molecule type" value="Genomic_DNA"/>
</dbReference>
<feature type="non-terminal residue" evidence="2">
    <location>
        <position position="1"/>
    </location>
</feature>
<protein>
    <submittedName>
        <fullName evidence="2">Uncharacterized protein</fullName>
    </submittedName>
</protein>
<proteinExistence type="predicted"/>
<accession>A0A8S3JEK7</accession>
<name>A0A8S3JEK7_9BILA</name>
<comment type="caution">
    <text evidence="2">The sequence shown here is derived from an EMBL/GenBank/DDBJ whole genome shotgun (WGS) entry which is preliminary data.</text>
</comment>
<evidence type="ECO:0000313" key="3">
    <source>
        <dbReference type="Proteomes" id="UP000681720"/>
    </source>
</evidence>
<dbReference type="AlphaFoldDB" id="A0A8S3JEK7"/>
<dbReference type="Proteomes" id="UP000681720">
    <property type="component" value="Unassembled WGS sequence"/>
</dbReference>
<organism evidence="2 3">
    <name type="scientific">Rotaria magnacalcarata</name>
    <dbReference type="NCBI Taxonomy" id="392030"/>
    <lineage>
        <taxon>Eukaryota</taxon>
        <taxon>Metazoa</taxon>
        <taxon>Spiralia</taxon>
        <taxon>Gnathifera</taxon>
        <taxon>Rotifera</taxon>
        <taxon>Eurotatoria</taxon>
        <taxon>Bdelloidea</taxon>
        <taxon>Philodinida</taxon>
        <taxon>Philodinidae</taxon>
        <taxon>Rotaria</taxon>
    </lineage>
</organism>
<gene>
    <name evidence="1" type="ORF">BYL167_LOCUS71906</name>
    <name evidence="2" type="ORF">GIL414_LOCUS82718</name>
</gene>
<reference evidence="2" key="1">
    <citation type="submission" date="2021-02" db="EMBL/GenBank/DDBJ databases">
        <authorList>
            <person name="Nowell W R."/>
        </authorList>
    </citation>
    <scope>NUCLEOTIDE SEQUENCE</scope>
</reference>
<sequence length="62" mass="7029">SPIHTLRRPVDRNLERQPNLLTIDNLFHMADDLNRAIGDLVSVITEPQSTASSNFYHQIVTS</sequence>
<dbReference type="Proteomes" id="UP000681967">
    <property type="component" value="Unassembled WGS sequence"/>
</dbReference>
<dbReference type="EMBL" id="CAJOBH010256682">
    <property type="protein sequence ID" value="CAF5149093.1"/>
    <property type="molecule type" value="Genomic_DNA"/>
</dbReference>